<keyword evidence="2" id="KW-1185">Reference proteome</keyword>
<dbReference type="Proteomes" id="UP001057452">
    <property type="component" value="Chromosome 24"/>
</dbReference>
<gene>
    <name evidence="1" type="ORF">KUCAC02_020238</name>
</gene>
<accession>A0ACB9VQU3</accession>
<name>A0ACB9VQU3_CHAAC</name>
<proteinExistence type="predicted"/>
<protein>
    <submittedName>
        <fullName evidence="1">Uncharacterized protein</fullName>
    </submittedName>
</protein>
<evidence type="ECO:0000313" key="2">
    <source>
        <dbReference type="Proteomes" id="UP001057452"/>
    </source>
</evidence>
<comment type="caution">
    <text evidence="1">The sequence shown here is derived from an EMBL/GenBank/DDBJ whole genome shotgun (WGS) entry which is preliminary data.</text>
</comment>
<organism evidence="1 2">
    <name type="scientific">Chaenocephalus aceratus</name>
    <name type="common">Blackfin icefish</name>
    <name type="synonym">Chaenichthys aceratus</name>
    <dbReference type="NCBI Taxonomy" id="36190"/>
    <lineage>
        <taxon>Eukaryota</taxon>
        <taxon>Metazoa</taxon>
        <taxon>Chordata</taxon>
        <taxon>Craniata</taxon>
        <taxon>Vertebrata</taxon>
        <taxon>Euteleostomi</taxon>
        <taxon>Actinopterygii</taxon>
        <taxon>Neopterygii</taxon>
        <taxon>Teleostei</taxon>
        <taxon>Neoteleostei</taxon>
        <taxon>Acanthomorphata</taxon>
        <taxon>Eupercaria</taxon>
        <taxon>Perciformes</taxon>
        <taxon>Notothenioidei</taxon>
        <taxon>Channichthyidae</taxon>
        <taxon>Chaenocephalus</taxon>
    </lineage>
</organism>
<dbReference type="EMBL" id="CM043808">
    <property type="protein sequence ID" value="KAI4802397.1"/>
    <property type="molecule type" value="Genomic_DNA"/>
</dbReference>
<sequence>MYGVKTHIGYVKCWGFKGNKEDVFRDIHFSQVDCIDQTEDYESYVKAAEETDLNPACENVFSAVKRLLRSADLAFINTVQDQDWKSFKRMHSIFEGKPEGEKDIQELNTMIEAAKVLLPDKKESFGGTFKKRTCFCI</sequence>
<evidence type="ECO:0000313" key="1">
    <source>
        <dbReference type="EMBL" id="KAI4802397.1"/>
    </source>
</evidence>
<reference evidence="1" key="1">
    <citation type="submission" date="2022-05" db="EMBL/GenBank/DDBJ databases">
        <title>Chromosome-level genome of Chaenocephalus aceratus.</title>
        <authorList>
            <person name="Park H."/>
        </authorList>
    </citation>
    <scope>NUCLEOTIDE SEQUENCE</scope>
    <source>
        <strain evidence="1">KU_202001</strain>
    </source>
</reference>